<dbReference type="EMBL" id="JAACJS010000015">
    <property type="protein sequence ID" value="NCI50874.1"/>
    <property type="molecule type" value="Genomic_DNA"/>
</dbReference>
<evidence type="ECO:0000313" key="3">
    <source>
        <dbReference type="EMBL" id="NCI50874.1"/>
    </source>
</evidence>
<name>A0ABW9ZV40_9BACT</name>
<protein>
    <recommendedName>
        <fullName evidence="5">Tetratricopeptide repeat-containing protein</fullName>
    </recommendedName>
</protein>
<keyword evidence="4" id="KW-1185">Reference proteome</keyword>
<feature type="signal peptide" evidence="2">
    <location>
        <begin position="1"/>
        <end position="19"/>
    </location>
</feature>
<proteinExistence type="predicted"/>
<dbReference type="RefSeq" id="WP_161819179.1">
    <property type="nucleotide sequence ID" value="NZ_JAACJS010000015.1"/>
</dbReference>
<accession>A0ABW9ZV40</accession>
<evidence type="ECO:0000256" key="2">
    <source>
        <dbReference type="SAM" id="SignalP"/>
    </source>
</evidence>
<keyword evidence="1" id="KW-0175">Coiled coil</keyword>
<organism evidence="3 4">
    <name type="scientific">Sediminibacterium roseum</name>
    <dbReference type="NCBI Taxonomy" id="1978412"/>
    <lineage>
        <taxon>Bacteria</taxon>
        <taxon>Pseudomonadati</taxon>
        <taxon>Bacteroidota</taxon>
        <taxon>Chitinophagia</taxon>
        <taxon>Chitinophagales</taxon>
        <taxon>Chitinophagaceae</taxon>
        <taxon>Sediminibacterium</taxon>
    </lineage>
</organism>
<sequence length="319" mass="36554">MKRILFILALLVATTGSYAQTNANEAKAAYMLAEENYGKGDYKTALEYLQQAKSALGTSNCKVAYLEIMVTRELNAKNPRQSEKILPLIAAFEKLDDYKDFNEEKTLEITKIKLAMKLEQKALKEKDEKEAAVREAEKRAEAALDKIFSKYPPLDLTVDELDARFPDLKAKKWRTNKTYASVMMSPNMEQNFNRERYPFGKIEKDFDFEKNKVVSFQLRSSSGTQKIFTYAGMLVYADQNVKPAGDLSAMAQADAVLEQYTKEMGKPVNVNDFDDKDAHYTVYRWKTKNKQLDVCKLYYPKSSVPIVKLIEEVRLLDSK</sequence>
<evidence type="ECO:0000313" key="4">
    <source>
        <dbReference type="Proteomes" id="UP000753802"/>
    </source>
</evidence>
<comment type="caution">
    <text evidence="3">The sequence shown here is derived from an EMBL/GenBank/DDBJ whole genome shotgun (WGS) entry which is preliminary data.</text>
</comment>
<gene>
    <name evidence="3" type="ORF">GWC95_13125</name>
</gene>
<dbReference type="Proteomes" id="UP000753802">
    <property type="component" value="Unassembled WGS sequence"/>
</dbReference>
<reference evidence="3 4" key="1">
    <citation type="submission" date="2020-01" db="EMBL/GenBank/DDBJ databases">
        <title>Genome analysis.</title>
        <authorList>
            <person name="Wu S."/>
            <person name="Wang G."/>
        </authorList>
    </citation>
    <scope>NUCLEOTIDE SEQUENCE [LARGE SCALE GENOMIC DNA]</scope>
    <source>
        <strain evidence="3 4">SYL130</strain>
    </source>
</reference>
<feature type="coiled-coil region" evidence="1">
    <location>
        <begin position="115"/>
        <end position="146"/>
    </location>
</feature>
<evidence type="ECO:0008006" key="5">
    <source>
        <dbReference type="Google" id="ProtNLM"/>
    </source>
</evidence>
<feature type="chain" id="PRO_5047504380" description="Tetratricopeptide repeat-containing protein" evidence="2">
    <location>
        <begin position="20"/>
        <end position="319"/>
    </location>
</feature>
<evidence type="ECO:0000256" key="1">
    <source>
        <dbReference type="SAM" id="Coils"/>
    </source>
</evidence>
<keyword evidence="2" id="KW-0732">Signal</keyword>